<organism evidence="1">
    <name type="scientific">Myoviridae sp. ct2AC8</name>
    <dbReference type="NCBI Taxonomy" id="2827655"/>
    <lineage>
        <taxon>Viruses</taxon>
        <taxon>Duplodnaviria</taxon>
        <taxon>Heunggongvirae</taxon>
        <taxon>Uroviricota</taxon>
        <taxon>Caudoviricetes</taxon>
    </lineage>
</organism>
<evidence type="ECO:0000313" key="1">
    <source>
        <dbReference type="EMBL" id="DAF65190.1"/>
    </source>
</evidence>
<reference evidence="1" key="1">
    <citation type="journal article" date="2021" name="Proc. Natl. Acad. Sci. U.S.A.">
        <title>A Catalog of Tens of Thousands of Viruses from Human Metagenomes Reveals Hidden Associations with Chronic Diseases.</title>
        <authorList>
            <person name="Tisza M.J."/>
            <person name="Buck C.B."/>
        </authorList>
    </citation>
    <scope>NUCLEOTIDE SEQUENCE</scope>
    <source>
        <strain evidence="1">Ct2AC8</strain>
    </source>
</reference>
<name>A0A8S5TPX0_9CAUD</name>
<sequence length="76" mass="8702">MRRLARLIFWLSLILLMMPLFGCSTPASCNTGCIAWPVGGKPVADVYRKLTAEDRAVMNEWLNRLYKVRQLPAFCQ</sequence>
<proteinExistence type="predicted"/>
<protein>
    <submittedName>
        <fullName evidence="1">SurA N-terminal domain</fullName>
    </submittedName>
</protein>
<accession>A0A8S5TPX0</accession>
<dbReference type="EMBL" id="BK032875">
    <property type="protein sequence ID" value="DAF65190.1"/>
    <property type="molecule type" value="Genomic_DNA"/>
</dbReference>